<feature type="transmembrane region" description="Helical" evidence="5">
    <location>
        <begin position="68"/>
        <end position="90"/>
    </location>
</feature>
<keyword evidence="7" id="KW-1185">Reference proteome</keyword>
<dbReference type="RefSeq" id="WP_075691850.1">
    <property type="nucleotide sequence ID" value="NZ_CP009248.1"/>
</dbReference>
<dbReference type="AlphaFoldDB" id="A0A1L7CXJ5"/>
<proteinExistence type="predicted"/>
<evidence type="ECO:0000256" key="3">
    <source>
        <dbReference type="ARBA" id="ARBA00022989"/>
    </source>
</evidence>
<keyword evidence="2 5" id="KW-0812">Transmembrane</keyword>
<comment type="subcellular location">
    <subcellularLocation>
        <location evidence="1">Membrane</location>
        <topology evidence="1">Multi-pass membrane protein</topology>
    </subcellularLocation>
</comment>
<protein>
    <recommendedName>
        <fullName evidence="8">Cobalt ABC transporter permease</fullName>
    </recommendedName>
</protein>
<evidence type="ECO:0000313" key="7">
    <source>
        <dbReference type="Proteomes" id="UP000185469"/>
    </source>
</evidence>
<reference evidence="6 7" key="1">
    <citation type="submission" date="2014-08" db="EMBL/GenBank/DDBJ databases">
        <title>Complete genome sequence of Corynebacterium sphenisci CECT 5990(T) (=DSM 44792(T)), isolated from healthy wild penguins.</title>
        <authorList>
            <person name="Ruckert C."/>
            <person name="Albersmeier A."/>
            <person name="Winkler A."/>
            <person name="Kalinowski J."/>
        </authorList>
    </citation>
    <scope>NUCLEOTIDE SEQUENCE [LARGE SCALE GENOMIC DNA]</scope>
    <source>
        <strain evidence="6 7">DSM 44792</strain>
    </source>
</reference>
<dbReference type="STRING" id="1437874.CSPHI_05600"/>
<dbReference type="InterPro" id="IPR003339">
    <property type="entry name" value="ABC/ECF_trnsptr_transmembrane"/>
</dbReference>
<feature type="transmembrane region" description="Helical" evidence="5">
    <location>
        <begin position="96"/>
        <end position="115"/>
    </location>
</feature>
<dbReference type="EMBL" id="CP009248">
    <property type="protein sequence ID" value="APT90599.1"/>
    <property type="molecule type" value="Genomic_DNA"/>
</dbReference>
<evidence type="ECO:0000256" key="1">
    <source>
        <dbReference type="ARBA" id="ARBA00004141"/>
    </source>
</evidence>
<name>A0A1L7CXJ5_9CORY</name>
<dbReference type="Pfam" id="PF02361">
    <property type="entry name" value="CbiQ"/>
    <property type="match status" value="1"/>
</dbReference>
<evidence type="ECO:0000313" key="6">
    <source>
        <dbReference type="EMBL" id="APT90599.1"/>
    </source>
</evidence>
<dbReference type="KEGG" id="csph:CSPHI_05600"/>
<sequence>MARRLPIPLSVHVPGDSVLHRAPAPAKLAGLIAFILVVSLGARTIALAGAAVAVAAAGYPVARIPARVAAWQMLGAVPILAGIAVLQAITASPQRAAVMFLSILACVVAATLLTLTTRVSEMMDALDRALAPLGRRGFPARTVSLALSLTLRLIPLQVAAVQEVLDARRARGARGSPAAFGVPVVIRTVRRAEAMSDALLARGVGD</sequence>
<feature type="transmembrane region" description="Helical" evidence="5">
    <location>
        <begin position="28"/>
        <end position="56"/>
    </location>
</feature>
<organism evidence="6 7">
    <name type="scientific">Corynebacterium sphenisci DSM 44792</name>
    <dbReference type="NCBI Taxonomy" id="1437874"/>
    <lineage>
        <taxon>Bacteria</taxon>
        <taxon>Bacillati</taxon>
        <taxon>Actinomycetota</taxon>
        <taxon>Actinomycetes</taxon>
        <taxon>Mycobacteriales</taxon>
        <taxon>Corynebacteriaceae</taxon>
        <taxon>Corynebacterium</taxon>
    </lineage>
</organism>
<gene>
    <name evidence="6" type="ORF">CSPHI_05600</name>
</gene>
<evidence type="ECO:0008006" key="8">
    <source>
        <dbReference type="Google" id="ProtNLM"/>
    </source>
</evidence>
<keyword evidence="4 5" id="KW-0472">Membrane</keyword>
<evidence type="ECO:0000256" key="5">
    <source>
        <dbReference type="SAM" id="Phobius"/>
    </source>
</evidence>
<dbReference type="PANTHER" id="PTHR33514">
    <property type="entry name" value="PROTEIN ABCI12, CHLOROPLASTIC"/>
    <property type="match status" value="1"/>
</dbReference>
<dbReference type="CDD" id="cd16914">
    <property type="entry name" value="EcfT"/>
    <property type="match status" value="1"/>
</dbReference>
<evidence type="ECO:0000256" key="4">
    <source>
        <dbReference type="ARBA" id="ARBA00023136"/>
    </source>
</evidence>
<dbReference type="Proteomes" id="UP000185469">
    <property type="component" value="Chromosome"/>
</dbReference>
<dbReference type="GO" id="GO:0005886">
    <property type="term" value="C:plasma membrane"/>
    <property type="evidence" value="ECO:0007669"/>
    <property type="project" value="UniProtKB-ARBA"/>
</dbReference>
<dbReference type="PANTHER" id="PTHR33514:SF13">
    <property type="entry name" value="PROTEIN ABCI12, CHLOROPLASTIC"/>
    <property type="match status" value="1"/>
</dbReference>
<keyword evidence="3 5" id="KW-1133">Transmembrane helix</keyword>
<evidence type="ECO:0000256" key="2">
    <source>
        <dbReference type="ARBA" id="ARBA00022692"/>
    </source>
</evidence>
<accession>A0A1L7CXJ5</accession>